<evidence type="ECO:0000313" key="2">
    <source>
        <dbReference type="Proteomes" id="UP000601435"/>
    </source>
</evidence>
<dbReference type="Proteomes" id="UP000601435">
    <property type="component" value="Unassembled WGS sequence"/>
</dbReference>
<dbReference type="OrthoDB" id="187102at2759"/>
<evidence type="ECO:0000313" key="1">
    <source>
        <dbReference type="EMBL" id="CAE7792801.1"/>
    </source>
</evidence>
<dbReference type="EMBL" id="CAJNJA010043336">
    <property type="protein sequence ID" value="CAE7792801.1"/>
    <property type="molecule type" value="Genomic_DNA"/>
</dbReference>
<reference evidence="1" key="1">
    <citation type="submission" date="2021-02" db="EMBL/GenBank/DDBJ databases">
        <authorList>
            <person name="Dougan E. K."/>
            <person name="Rhodes N."/>
            <person name="Thang M."/>
            <person name="Chan C."/>
        </authorList>
    </citation>
    <scope>NUCLEOTIDE SEQUENCE</scope>
</reference>
<dbReference type="AlphaFoldDB" id="A0A812YRT2"/>
<protein>
    <submittedName>
        <fullName evidence="1">Contig13544.g14453 protein</fullName>
    </submittedName>
</protein>
<accession>A0A812YRT2</accession>
<proteinExistence type="predicted"/>
<name>A0A812YRT2_9DINO</name>
<comment type="caution">
    <text evidence="1">The sequence shown here is derived from an EMBL/GenBank/DDBJ whole genome shotgun (WGS) entry which is preliminary data.</text>
</comment>
<keyword evidence="2" id="KW-1185">Reference proteome</keyword>
<organism evidence="1 2">
    <name type="scientific">Symbiodinium necroappetens</name>
    <dbReference type="NCBI Taxonomy" id="1628268"/>
    <lineage>
        <taxon>Eukaryota</taxon>
        <taxon>Sar</taxon>
        <taxon>Alveolata</taxon>
        <taxon>Dinophyceae</taxon>
        <taxon>Suessiales</taxon>
        <taxon>Symbiodiniaceae</taxon>
        <taxon>Symbiodinium</taxon>
    </lineage>
</organism>
<sequence>MKFPFVLCLRPVDEIRSKFAAYKTKKFEHIQDQLGLLNKTDIYDIYAAAEPDTTLTKIGVLNMRTPFVKTKFGDTKLFFRHDWFENDLMRRPDWAPVVDDEDFWLKEGANRRLSDVDPGPADDSLEQNAWVGGYNPTSVNDMVNDAKKGGEGSLLQTNARPRCPMAYLHQGDNSFVQTLLSR</sequence>
<gene>
    <name evidence="1" type="primary">Contig13544.g14453</name>
    <name evidence="1" type="ORF">SNEC2469_LOCUS23303</name>
</gene>